<feature type="transmembrane region" description="Helical" evidence="5">
    <location>
        <begin position="119"/>
        <end position="136"/>
    </location>
</feature>
<keyword evidence="2 5" id="KW-0812">Transmembrane</keyword>
<dbReference type="AlphaFoldDB" id="A0A103Y499"/>
<evidence type="ECO:0000256" key="4">
    <source>
        <dbReference type="ARBA" id="ARBA00023136"/>
    </source>
</evidence>
<name>A0A103Y499_CYNCS</name>
<gene>
    <name evidence="6" type="ORF">Ccrd_019478</name>
</gene>
<evidence type="ECO:0000256" key="5">
    <source>
        <dbReference type="SAM" id="Phobius"/>
    </source>
</evidence>
<reference evidence="6 7" key="1">
    <citation type="journal article" date="2016" name="Sci. Rep.">
        <title>The genome sequence of the outbreeding globe artichoke constructed de novo incorporating a phase-aware low-pass sequencing strategy of F1 progeny.</title>
        <authorList>
            <person name="Scaglione D."/>
            <person name="Reyes-Chin-Wo S."/>
            <person name="Acquadro A."/>
            <person name="Froenicke L."/>
            <person name="Portis E."/>
            <person name="Beitel C."/>
            <person name="Tirone M."/>
            <person name="Mauro R."/>
            <person name="Lo Monaco A."/>
            <person name="Mauromicale G."/>
            <person name="Faccioli P."/>
            <person name="Cattivelli L."/>
            <person name="Rieseberg L."/>
            <person name="Michelmore R."/>
            <person name="Lanteri S."/>
        </authorList>
    </citation>
    <scope>NUCLEOTIDE SEQUENCE [LARGE SCALE GENOMIC DNA]</scope>
    <source>
        <strain evidence="6">2C</strain>
    </source>
</reference>
<evidence type="ECO:0000313" key="7">
    <source>
        <dbReference type="Proteomes" id="UP000243975"/>
    </source>
</evidence>
<comment type="subcellular location">
    <subcellularLocation>
        <location evidence="1">Membrane</location>
        <topology evidence="1">Multi-pass membrane protein</topology>
    </subcellularLocation>
</comment>
<dbReference type="SMART" id="SM01417">
    <property type="entry name" value="Solute_trans_a"/>
    <property type="match status" value="1"/>
</dbReference>
<keyword evidence="4 5" id="KW-0472">Membrane</keyword>
<accession>A0A103Y499</accession>
<dbReference type="PANTHER" id="PTHR23423">
    <property type="entry name" value="ORGANIC SOLUTE TRANSPORTER-RELATED"/>
    <property type="match status" value="1"/>
</dbReference>
<evidence type="ECO:0000256" key="3">
    <source>
        <dbReference type="ARBA" id="ARBA00022989"/>
    </source>
</evidence>
<evidence type="ECO:0000313" key="6">
    <source>
        <dbReference type="EMBL" id="KVI02258.1"/>
    </source>
</evidence>
<proteinExistence type="predicted"/>
<feature type="transmembrane region" description="Helical" evidence="5">
    <location>
        <begin position="75"/>
        <end position="99"/>
    </location>
</feature>
<organism evidence="6 7">
    <name type="scientific">Cynara cardunculus var. scolymus</name>
    <name type="common">Globe artichoke</name>
    <name type="synonym">Cynara scolymus</name>
    <dbReference type="NCBI Taxonomy" id="59895"/>
    <lineage>
        <taxon>Eukaryota</taxon>
        <taxon>Viridiplantae</taxon>
        <taxon>Streptophyta</taxon>
        <taxon>Embryophyta</taxon>
        <taxon>Tracheophyta</taxon>
        <taxon>Spermatophyta</taxon>
        <taxon>Magnoliopsida</taxon>
        <taxon>eudicotyledons</taxon>
        <taxon>Gunneridae</taxon>
        <taxon>Pentapetalae</taxon>
        <taxon>asterids</taxon>
        <taxon>campanulids</taxon>
        <taxon>Asterales</taxon>
        <taxon>Asteraceae</taxon>
        <taxon>Carduoideae</taxon>
        <taxon>Cardueae</taxon>
        <taxon>Carduinae</taxon>
        <taxon>Cynara</taxon>
    </lineage>
</organism>
<comment type="caution">
    <text evidence="6">The sequence shown here is derived from an EMBL/GenBank/DDBJ whole genome shotgun (WGS) entry which is preliminary data.</text>
</comment>
<keyword evidence="7" id="KW-1185">Reference proteome</keyword>
<protein>
    <submittedName>
        <fullName evidence="6">Organic solute transporter Ost-alpha</fullName>
    </submittedName>
</protein>
<sequence>MLTVLFRSNRVGKRICLISLVLGFQAASNIYDRTLKMNHKEQILIGSAACVMITITLSLKLLIDHLLHWKKPKEQKAIVVIILMAPIYAIDSYVGLLVFRGNETFFELLDSIKECYEGLVMAKFLALLYTYLDISMSMNISHQYLPDVAHIQQAMQNGLVIVEMIFFSIFQMYAYSADPYKDKVVKQKKKD</sequence>
<keyword evidence="3 5" id="KW-1133">Transmembrane helix</keyword>
<evidence type="ECO:0000256" key="2">
    <source>
        <dbReference type="ARBA" id="ARBA00022692"/>
    </source>
</evidence>
<feature type="transmembrane region" description="Helical" evidence="5">
    <location>
        <begin position="157"/>
        <end position="175"/>
    </location>
</feature>
<dbReference type="GO" id="GO:0016020">
    <property type="term" value="C:membrane"/>
    <property type="evidence" value="ECO:0007669"/>
    <property type="project" value="UniProtKB-SubCell"/>
</dbReference>
<dbReference type="Proteomes" id="UP000243975">
    <property type="component" value="Unassembled WGS sequence"/>
</dbReference>
<dbReference type="InterPro" id="IPR005178">
    <property type="entry name" value="Ostalpha/TMEM184C"/>
</dbReference>
<dbReference type="Pfam" id="PF03619">
    <property type="entry name" value="Solute_trans_a"/>
    <property type="match status" value="2"/>
</dbReference>
<dbReference type="STRING" id="59895.A0A103Y499"/>
<feature type="transmembrane region" description="Helical" evidence="5">
    <location>
        <begin position="42"/>
        <end position="63"/>
    </location>
</feature>
<evidence type="ECO:0000256" key="1">
    <source>
        <dbReference type="ARBA" id="ARBA00004141"/>
    </source>
</evidence>
<dbReference type="EMBL" id="LEKV01002660">
    <property type="protein sequence ID" value="KVI02258.1"/>
    <property type="molecule type" value="Genomic_DNA"/>
</dbReference>
<dbReference type="Gramene" id="KVI02258">
    <property type="protein sequence ID" value="KVI02258"/>
    <property type="gene ID" value="Ccrd_019478"/>
</dbReference>